<accession>A0A829PC65</accession>
<reference evidence="1 2" key="1">
    <citation type="submission" date="2014-01" db="EMBL/GenBank/DDBJ databases">
        <authorList>
            <person name="Zelazny A."/>
            <person name="Olivier K."/>
            <person name="Sampaio E.P."/>
            <person name="Holland S.M."/>
            <person name="Tallon L.J."/>
            <person name="Sadzewicz L.K."/>
            <person name="Sengamalay N."/>
            <person name="Fraser C.M."/>
            <person name="Hine E."/>
            <person name="Shefchek K.A."/>
            <person name="Das S.P."/>
            <person name="Shallom S.J."/>
            <person name="Agrawal S."/>
            <person name="Tettelin H."/>
        </authorList>
    </citation>
    <scope>NUCLEOTIDE SEQUENCE [LARGE SCALE GENOMIC DNA]</scope>
    <source>
        <strain evidence="1 2">MAB_030201_1075</strain>
    </source>
</reference>
<protein>
    <submittedName>
        <fullName evidence="1">Acyl-CoA synthetase domain protein</fullName>
        <ecNumber evidence="1">2.3.1.86</ecNumber>
    </submittedName>
</protein>
<dbReference type="AlphaFoldDB" id="A0A829PC65"/>
<evidence type="ECO:0000313" key="1">
    <source>
        <dbReference type="EMBL" id="ETZ86854.1"/>
    </source>
</evidence>
<dbReference type="EC" id="2.3.1.86" evidence="1"/>
<dbReference type="GO" id="GO:0004321">
    <property type="term" value="F:fatty-acyl-CoA synthase activity"/>
    <property type="evidence" value="ECO:0007669"/>
    <property type="project" value="UniProtKB-EC"/>
</dbReference>
<evidence type="ECO:0000313" key="2">
    <source>
        <dbReference type="Proteomes" id="UP000019854"/>
    </source>
</evidence>
<dbReference type="Proteomes" id="UP000019854">
    <property type="component" value="Unassembled WGS sequence"/>
</dbReference>
<organism evidence="1 2">
    <name type="scientific">Mycobacteroides abscessus MAB_030201_1075</name>
    <dbReference type="NCBI Taxonomy" id="1335410"/>
    <lineage>
        <taxon>Bacteria</taxon>
        <taxon>Bacillati</taxon>
        <taxon>Actinomycetota</taxon>
        <taxon>Actinomycetes</taxon>
        <taxon>Mycobacteriales</taxon>
        <taxon>Mycobacteriaceae</taxon>
        <taxon>Mycobacteroides</taxon>
        <taxon>Mycobacteroides abscessus</taxon>
    </lineage>
</organism>
<sequence>MPDPFDPLHGSINSGHLLVSALKRNRDAPALVLGDVTLTGAQMADEISKYIQAFIELVPDPPTGRACWRSTGPKCCW</sequence>
<name>A0A829PC65_9MYCO</name>
<keyword evidence="1" id="KW-0808">Transferase</keyword>
<proteinExistence type="predicted"/>
<comment type="caution">
    <text evidence="1">The sequence shown here is derived from an EMBL/GenBank/DDBJ whole genome shotgun (WGS) entry which is preliminary data.</text>
</comment>
<gene>
    <name evidence="1" type="ORF">L829_0392</name>
</gene>
<keyword evidence="1" id="KW-0012">Acyltransferase</keyword>
<dbReference type="EMBL" id="JAOX01000001">
    <property type="protein sequence ID" value="ETZ86854.1"/>
    <property type="molecule type" value="Genomic_DNA"/>
</dbReference>